<evidence type="ECO:0000313" key="1">
    <source>
        <dbReference type="EMBL" id="GLI94795.1"/>
    </source>
</evidence>
<gene>
    <name evidence="1" type="ORF">LMG27198_37870</name>
</gene>
<dbReference type="EMBL" id="BSEC01000001">
    <property type="protein sequence ID" value="GLI94795.1"/>
    <property type="molecule type" value="Genomic_DNA"/>
</dbReference>
<reference evidence="1" key="1">
    <citation type="journal article" date="2023" name="Int. J. Syst. Evol. Microbiol.">
        <title>Methylocystis iwaonis sp. nov., a type II methane-oxidizing bacterium from surface soil of a rice paddy field in Japan, and emended description of the genus Methylocystis (ex Whittenbury et al. 1970) Bowman et al. 1993.</title>
        <authorList>
            <person name="Kaise H."/>
            <person name="Sawadogo J.B."/>
            <person name="Alam M.S."/>
            <person name="Ueno C."/>
            <person name="Dianou D."/>
            <person name="Shinjo R."/>
            <person name="Asakawa S."/>
        </authorList>
    </citation>
    <scope>NUCLEOTIDE SEQUENCE</scope>
    <source>
        <strain evidence="1">LMG27198</strain>
    </source>
</reference>
<sequence>MSVLTDILVQAVAGAIGGNAVARSSKNLDLGPLGNTISGALGGGLGGQLLGSLIPALAGAAASGNFDIATVLGQAAGGGVTGAIVTAAVSMIKKRLIG</sequence>
<comment type="caution">
    <text evidence="1">The sequence shown here is derived from an EMBL/GenBank/DDBJ whole genome shotgun (WGS) entry which is preliminary data.</text>
</comment>
<protein>
    <recommendedName>
        <fullName evidence="3">DNA methyltransferase</fullName>
    </recommendedName>
</protein>
<dbReference type="RefSeq" id="WP_281804998.1">
    <property type="nucleotide sequence ID" value="NZ_BSEC01000001.1"/>
</dbReference>
<proteinExistence type="predicted"/>
<evidence type="ECO:0008006" key="3">
    <source>
        <dbReference type="Google" id="ProtNLM"/>
    </source>
</evidence>
<keyword evidence="2" id="KW-1185">Reference proteome</keyword>
<name>A0A9W6GXP8_9HYPH</name>
<dbReference type="AlphaFoldDB" id="A0A9W6GXP8"/>
<accession>A0A9W6GXP8</accession>
<evidence type="ECO:0000313" key="2">
    <source>
        <dbReference type="Proteomes" id="UP001144323"/>
    </source>
</evidence>
<dbReference type="Proteomes" id="UP001144323">
    <property type="component" value="Unassembled WGS sequence"/>
</dbReference>
<organism evidence="1 2">
    <name type="scientific">Methylocystis echinoides</name>
    <dbReference type="NCBI Taxonomy" id="29468"/>
    <lineage>
        <taxon>Bacteria</taxon>
        <taxon>Pseudomonadati</taxon>
        <taxon>Pseudomonadota</taxon>
        <taxon>Alphaproteobacteria</taxon>
        <taxon>Hyphomicrobiales</taxon>
        <taxon>Methylocystaceae</taxon>
        <taxon>Methylocystis</taxon>
    </lineage>
</organism>